<reference evidence="2" key="2">
    <citation type="submission" date="2021-03" db="UniProtKB">
        <authorList>
            <consortium name="EnsemblPlants"/>
        </authorList>
    </citation>
    <scope>IDENTIFICATION</scope>
</reference>
<dbReference type="Proteomes" id="UP000596660">
    <property type="component" value="Unplaced"/>
</dbReference>
<proteinExistence type="predicted"/>
<evidence type="ECO:0000313" key="2">
    <source>
        <dbReference type="EnsemblPlants" id="AUR62015574-RA:cds"/>
    </source>
</evidence>
<reference evidence="2" key="1">
    <citation type="journal article" date="2017" name="Nature">
        <title>The genome of Chenopodium quinoa.</title>
        <authorList>
            <person name="Jarvis D.E."/>
            <person name="Ho Y.S."/>
            <person name="Lightfoot D.J."/>
            <person name="Schmoeckel S.M."/>
            <person name="Li B."/>
            <person name="Borm T.J.A."/>
            <person name="Ohyanagi H."/>
            <person name="Mineta K."/>
            <person name="Michell C.T."/>
            <person name="Saber N."/>
            <person name="Kharbatia N.M."/>
            <person name="Rupper R.R."/>
            <person name="Sharp A.R."/>
            <person name="Dally N."/>
            <person name="Boughton B.A."/>
            <person name="Woo Y.H."/>
            <person name="Gao G."/>
            <person name="Schijlen E.G.W.M."/>
            <person name="Guo X."/>
            <person name="Momin A.A."/>
            <person name="Negrao S."/>
            <person name="Al-Babili S."/>
            <person name="Gehring C."/>
            <person name="Roessner U."/>
            <person name="Jung C."/>
            <person name="Murphy K."/>
            <person name="Arold S.T."/>
            <person name="Gojobori T."/>
            <person name="van der Linden C.G."/>
            <person name="van Loo E.N."/>
            <person name="Jellen E.N."/>
            <person name="Maughan P.J."/>
            <person name="Tester M."/>
        </authorList>
    </citation>
    <scope>NUCLEOTIDE SEQUENCE [LARGE SCALE GENOMIC DNA]</scope>
    <source>
        <strain evidence="2">cv. PI 614886</strain>
    </source>
</reference>
<feature type="region of interest" description="Disordered" evidence="1">
    <location>
        <begin position="60"/>
        <end position="91"/>
    </location>
</feature>
<dbReference type="EnsemblPlants" id="AUR62015574-RA">
    <property type="protein sequence ID" value="AUR62015574-RA:cds"/>
    <property type="gene ID" value="AUR62015574"/>
</dbReference>
<feature type="compositionally biased region" description="Basic and acidic residues" evidence="1">
    <location>
        <begin position="62"/>
        <end position="84"/>
    </location>
</feature>
<evidence type="ECO:0000256" key="1">
    <source>
        <dbReference type="SAM" id="MobiDB-lite"/>
    </source>
</evidence>
<dbReference type="Gramene" id="AUR62015574-RA">
    <property type="protein sequence ID" value="AUR62015574-RA:cds"/>
    <property type="gene ID" value="AUR62015574"/>
</dbReference>
<dbReference type="AlphaFoldDB" id="A0A803LMR3"/>
<name>A0A803LMR3_CHEQI</name>
<keyword evidence="3" id="KW-1185">Reference proteome</keyword>
<organism evidence="2 3">
    <name type="scientific">Chenopodium quinoa</name>
    <name type="common">Quinoa</name>
    <dbReference type="NCBI Taxonomy" id="63459"/>
    <lineage>
        <taxon>Eukaryota</taxon>
        <taxon>Viridiplantae</taxon>
        <taxon>Streptophyta</taxon>
        <taxon>Embryophyta</taxon>
        <taxon>Tracheophyta</taxon>
        <taxon>Spermatophyta</taxon>
        <taxon>Magnoliopsida</taxon>
        <taxon>eudicotyledons</taxon>
        <taxon>Gunneridae</taxon>
        <taxon>Pentapetalae</taxon>
        <taxon>Caryophyllales</taxon>
        <taxon>Chenopodiaceae</taxon>
        <taxon>Chenopodioideae</taxon>
        <taxon>Atripliceae</taxon>
        <taxon>Chenopodium</taxon>
    </lineage>
</organism>
<evidence type="ECO:0000313" key="3">
    <source>
        <dbReference type="Proteomes" id="UP000596660"/>
    </source>
</evidence>
<protein>
    <submittedName>
        <fullName evidence="2">Uncharacterized protein</fullName>
    </submittedName>
</protein>
<sequence>MEEKNGLIFATKNSIQVLRVNGIKVSSFLGKNGKLYTSRELKCKSYGLRQELYGQQVAKYTSRSDDASSTSKVEENAGGRDDIGPGRSKGGGLPTNGHAYLFPLQLAIEQSYLLIAAESANDDDIVKSISWKGSFSVYRSTYA</sequence>
<accession>A0A803LMR3</accession>